<feature type="domain" description="Tyrosine specific protein phosphatases" evidence="2">
    <location>
        <begin position="68"/>
        <end position="135"/>
    </location>
</feature>
<dbReference type="EMBL" id="AP022871">
    <property type="protein sequence ID" value="BCB87539.1"/>
    <property type="molecule type" value="Genomic_DNA"/>
</dbReference>
<feature type="region of interest" description="Disordered" evidence="1">
    <location>
        <begin position="158"/>
        <end position="178"/>
    </location>
</feature>
<evidence type="ECO:0000259" key="2">
    <source>
        <dbReference type="PROSITE" id="PS50056"/>
    </source>
</evidence>
<protein>
    <recommendedName>
        <fullName evidence="2">Tyrosine specific protein phosphatases domain-containing protein</fullName>
    </recommendedName>
</protein>
<dbReference type="Pfam" id="PF22785">
    <property type="entry name" value="Tc-R-P"/>
    <property type="match status" value="1"/>
</dbReference>
<reference evidence="3 4" key="2">
    <citation type="submission" date="2020-03" db="EMBL/GenBank/DDBJ databases">
        <authorList>
            <person name="Ichikawa N."/>
            <person name="Kimura A."/>
            <person name="Kitahashi Y."/>
            <person name="Uohara A."/>
        </authorList>
    </citation>
    <scope>NUCLEOTIDE SEQUENCE [LARGE SCALE GENOMIC DNA]</scope>
    <source>
        <strain evidence="3 4">NBRC 105367</strain>
    </source>
</reference>
<evidence type="ECO:0000256" key="1">
    <source>
        <dbReference type="SAM" id="MobiDB-lite"/>
    </source>
</evidence>
<gene>
    <name evidence="3" type="ORF">Psuf_048520</name>
</gene>
<dbReference type="AlphaFoldDB" id="A0A6F8YNC4"/>
<dbReference type="SUPFAM" id="SSF52799">
    <property type="entry name" value="(Phosphotyrosine protein) phosphatases II"/>
    <property type="match status" value="1"/>
</dbReference>
<organism evidence="3 4">
    <name type="scientific">Phytohabitans suffuscus</name>
    <dbReference type="NCBI Taxonomy" id="624315"/>
    <lineage>
        <taxon>Bacteria</taxon>
        <taxon>Bacillati</taxon>
        <taxon>Actinomycetota</taxon>
        <taxon>Actinomycetes</taxon>
        <taxon>Micromonosporales</taxon>
        <taxon>Micromonosporaceae</taxon>
    </lineage>
</organism>
<sequence length="178" mass="18853">MSHPRGGDWLEDEMSALVDADVDVLVSALTSEESDRLALTQEREAASAAGIIFVPFPIPDRGVPEPGTAAIELAIRLAAHVRAGRFVVTHCFAGIGRATLLAAATLVTLGARPAHALHLIALARGLRVPDTDAQREWLFDFAAAHACYREGTWPGRLVAPQPRRPARGSATVSGAGHQ</sequence>
<keyword evidence="4" id="KW-1185">Reference proteome</keyword>
<dbReference type="PROSITE" id="PS50056">
    <property type="entry name" value="TYR_PHOSPHATASE_2"/>
    <property type="match status" value="1"/>
</dbReference>
<dbReference type="Proteomes" id="UP000503011">
    <property type="component" value="Chromosome"/>
</dbReference>
<proteinExistence type="predicted"/>
<dbReference type="InterPro" id="IPR029021">
    <property type="entry name" value="Prot-tyrosine_phosphatase-like"/>
</dbReference>
<dbReference type="Gene3D" id="3.90.190.10">
    <property type="entry name" value="Protein tyrosine phosphatase superfamily"/>
    <property type="match status" value="1"/>
</dbReference>
<name>A0A6F8YNC4_9ACTN</name>
<evidence type="ECO:0000313" key="3">
    <source>
        <dbReference type="EMBL" id="BCB87539.1"/>
    </source>
</evidence>
<accession>A0A6F8YNC4</accession>
<dbReference type="InterPro" id="IPR000387">
    <property type="entry name" value="Tyr_Pase_dom"/>
</dbReference>
<dbReference type="KEGG" id="psuu:Psuf_048520"/>
<evidence type="ECO:0000313" key="4">
    <source>
        <dbReference type="Proteomes" id="UP000503011"/>
    </source>
</evidence>
<reference evidence="3 4" key="1">
    <citation type="submission" date="2020-03" db="EMBL/GenBank/DDBJ databases">
        <title>Whole genome shotgun sequence of Phytohabitans suffuscus NBRC 105367.</title>
        <authorList>
            <person name="Komaki H."/>
            <person name="Tamura T."/>
        </authorList>
    </citation>
    <scope>NUCLEOTIDE SEQUENCE [LARGE SCALE GENOMIC DNA]</scope>
    <source>
        <strain evidence="3 4">NBRC 105367</strain>
    </source>
</reference>